<keyword evidence="1" id="KW-1133">Transmembrane helix</keyword>
<evidence type="ECO:0000256" key="1">
    <source>
        <dbReference type="SAM" id="Phobius"/>
    </source>
</evidence>
<reference evidence="2" key="1">
    <citation type="submission" date="2021-01" db="EMBL/GenBank/DDBJ databases">
        <authorList>
            <person name="Corre E."/>
            <person name="Pelletier E."/>
            <person name="Niang G."/>
            <person name="Scheremetjew M."/>
            <person name="Finn R."/>
            <person name="Kale V."/>
            <person name="Holt S."/>
            <person name="Cochrane G."/>
            <person name="Meng A."/>
            <person name="Brown T."/>
            <person name="Cohen L."/>
        </authorList>
    </citation>
    <scope>NUCLEOTIDE SEQUENCE</scope>
    <source>
        <strain evidence="2">FSP1.4</strain>
    </source>
</reference>
<organism evidence="2">
    <name type="scientific">Euplotes harpa</name>
    <dbReference type="NCBI Taxonomy" id="151035"/>
    <lineage>
        <taxon>Eukaryota</taxon>
        <taxon>Sar</taxon>
        <taxon>Alveolata</taxon>
        <taxon>Ciliophora</taxon>
        <taxon>Intramacronucleata</taxon>
        <taxon>Spirotrichea</taxon>
        <taxon>Hypotrichia</taxon>
        <taxon>Euplotida</taxon>
        <taxon>Euplotidae</taxon>
        <taxon>Euplotes</taxon>
    </lineage>
</organism>
<feature type="transmembrane region" description="Helical" evidence="1">
    <location>
        <begin position="83"/>
        <end position="105"/>
    </location>
</feature>
<proteinExistence type="predicted"/>
<protein>
    <submittedName>
        <fullName evidence="2">Uncharacterized protein</fullName>
    </submittedName>
</protein>
<dbReference type="AlphaFoldDB" id="A0A7S3NCS9"/>
<evidence type="ECO:0000313" key="2">
    <source>
        <dbReference type="EMBL" id="CAE0353739.1"/>
    </source>
</evidence>
<gene>
    <name evidence="2" type="ORF">EHAR0213_LOCUS12655</name>
</gene>
<sequence>MSSGLNSQQLKDLQSELIQLLADPSGKYAPPCPVECINKCTTALNKTAIVDCLIGCGCFPAFGYAELAQSPEASILAHGSANVLGYLLLAVILAAAVVLVGYLVVERDQKGRLRGFVAQEDPEDTLYEKLD</sequence>
<keyword evidence="1" id="KW-0812">Transmembrane</keyword>
<name>A0A7S3NCS9_9SPIT</name>
<keyword evidence="1" id="KW-0472">Membrane</keyword>
<accession>A0A7S3NCS9</accession>
<dbReference type="EMBL" id="HBII01030497">
    <property type="protein sequence ID" value="CAE0353739.1"/>
    <property type="molecule type" value="Transcribed_RNA"/>
</dbReference>